<dbReference type="Pfam" id="PF00503">
    <property type="entry name" value="G-alpha"/>
    <property type="match status" value="1"/>
</dbReference>
<feature type="binding site" evidence="8">
    <location>
        <position position="658"/>
    </location>
    <ligand>
        <name>Mg(2+)</name>
        <dbReference type="ChEBI" id="CHEBI:18420"/>
    </ligand>
</feature>
<dbReference type="PRINTS" id="PR00318">
    <property type="entry name" value="GPROTEINA"/>
</dbReference>
<dbReference type="Gene3D" id="1.10.400.10">
    <property type="entry name" value="GI Alpha 1, domain 2-like"/>
    <property type="match status" value="1"/>
</dbReference>
<organism evidence="9 10">
    <name type="scientific">Lithocarpus litseifolius</name>
    <dbReference type="NCBI Taxonomy" id="425828"/>
    <lineage>
        <taxon>Eukaryota</taxon>
        <taxon>Viridiplantae</taxon>
        <taxon>Streptophyta</taxon>
        <taxon>Embryophyta</taxon>
        <taxon>Tracheophyta</taxon>
        <taxon>Spermatophyta</taxon>
        <taxon>Magnoliopsida</taxon>
        <taxon>eudicotyledons</taxon>
        <taxon>Gunneridae</taxon>
        <taxon>Pentapetalae</taxon>
        <taxon>rosids</taxon>
        <taxon>fabids</taxon>
        <taxon>Fagales</taxon>
        <taxon>Fagaceae</taxon>
        <taxon>Lithocarpus</taxon>
    </lineage>
</organism>
<proteinExistence type="predicted"/>
<dbReference type="PROSITE" id="PS51882">
    <property type="entry name" value="G_ALPHA"/>
    <property type="match status" value="1"/>
</dbReference>
<dbReference type="GO" id="GO:0005525">
    <property type="term" value="F:GTP binding"/>
    <property type="evidence" value="ECO:0007669"/>
    <property type="project" value="UniProtKB-KW"/>
</dbReference>
<keyword evidence="4" id="KW-0862">Zinc</keyword>
<dbReference type="InterPro" id="IPR027417">
    <property type="entry name" value="P-loop_NTPase"/>
</dbReference>
<dbReference type="InterPro" id="IPR001019">
    <property type="entry name" value="Gprotein_alpha_su"/>
</dbReference>
<keyword evidence="2 7" id="KW-0547">Nucleotide-binding</keyword>
<dbReference type="EMBL" id="JAZDWU010000010">
    <property type="protein sequence ID" value="KAK9988221.1"/>
    <property type="molecule type" value="Genomic_DNA"/>
</dbReference>
<evidence type="ECO:0000313" key="10">
    <source>
        <dbReference type="Proteomes" id="UP001459277"/>
    </source>
</evidence>
<name>A0AAW2BQL7_9ROSI</name>
<dbReference type="Proteomes" id="UP001459277">
    <property type="component" value="Unassembled WGS sequence"/>
</dbReference>
<dbReference type="AlphaFoldDB" id="A0AAW2BQL7"/>
<protein>
    <submittedName>
        <fullName evidence="9">Uncharacterized protein</fullName>
    </submittedName>
</protein>
<evidence type="ECO:0000313" key="9">
    <source>
        <dbReference type="EMBL" id="KAK9988221.1"/>
    </source>
</evidence>
<dbReference type="CDD" id="cd00066">
    <property type="entry name" value="G-alpha"/>
    <property type="match status" value="1"/>
</dbReference>
<accession>A0AAW2BQL7</accession>
<evidence type="ECO:0000256" key="6">
    <source>
        <dbReference type="ARBA" id="ARBA00023224"/>
    </source>
</evidence>
<keyword evidence="3" id="KW-0863">Zinc-finger</keyword>
<sequence>MAGLLKKLWPAAVPAIPENGDEEIFNTEYSIAMEYHGSPVTYAIPQIIPVNISQIPIASPVSSGTLLNNLSLPIIQPIVKSKTLNQKSSKESVDRIDSSGKLACENGYESKTKLSHGIGSSGKLEVPDDDKEDGGFQDYMNPTNWESTESALSSRVPSSEVFSCREDDGNDEIPHHVKRPSVTFFEPELSEVVVGHEGIDESEEGSISVRPKIEKLKKGVCYRCHKRKRFAEKEVCIVCGAKFCYDCVLRAMGSMPEGRKCVTCIGYRIDETRRGMLGKGPRLLKRLLTDLEVKNIMNSEMLCEVNQLPPELVFVNDEALGQDQLFKLQNCKYPPKKLRPGHYWYDRVCGFWGKEGQKPSQIITCQLDVGGHIKRNASNGNTNVLINNREITKEELWMLKLAGVPCEGQPHFWVSEDGTYQEEGQNNEKGKIWDKTRTKLFCAVRSLPVPPGSENPSRKEVNGEIRDNLAQKSIHKLLLVGYDKSGTSTIYKQAKILYDIPFSEDERQTIKFLIQRNLFGYLGVLLEGRERFEEESLLEKQKRCVVDKSGPSGDTIQIDNTTIYSVGERVRAFSDWLLQVLLSDNLEAVFPDATGEYAPFIEEMWKDTAIQATYNRRNELQMLPRVATYFLDRAVEISRTDYEPSDMDILYADGITSSNSLTCMEFSFPKSTQDDSLDPFYRHDSSLRYQLIRVHPRSLGEHCKWLDMFEDTDIVLFCVSMTDYDEYSADCNGVLTNKMLASKHLFESMVTHPTFENKHFLLILNKFDLLEEKIEQVPLSQCEWFRDFKPIVSQNRHNSTNPSLAQRAFHYIGMKFKALFNSLTDKKLFVSPVTGLDNDTVDEALRYAREIIKWQNLEETYVNNEWSSTDIEASSSA</sequence>
<evidence type="ECO:0000256" key="7">
    <source>
        <dbReference type="PIRSR" id="PIRSR601019-1"/>
    </source>
</evidence>
<evidence type="ECO:0000256" key="8">
    <source>
        <dbReference type="PIRSR" id="PIRSR601019-2"/>
    </source>
</evidence>
<dbReference type="FunFam" id="3.40.50.300:FF:000692">
    <property type="entry name" value="Guanine nucleotide-binding protein subunit alpha"/>
    <property type="match status" value="1"/>
</dbReference>
<feature type="binding site" evidence="7">
    <location>
        <begin position="765"/>
        <end position="768"/>
    </location>
    <ligand>
        <name>GTP</name>
        <dbReference type="ChEBI" id="CHEBI:37565"/>
    </ligand>
</feature>
<evidence type="ECO:0000256" key="2">
    <source>
        <dbReference type="ARBA" id="ARBA00022741"/>
    </source>
</evidence>
<evidence type="ECO:0000256" key="4">
    <source>
        <dbReference type="ARBA" id="ARBA00022833"/>
    </source>
</evidence>
<dbReference type="PANTHER" id="PTHR36486:SF4">
    <property type="entry name" value="PH DOMAIN-CONTAINING PROTEIN"/>
    <property type="match status" value="1"/>
</dbReference>
<dbReference type="GO" id="GO:0008270">
    <property type="term" value="F:zinc ion binding"/>
    <property type="evidence" value="ECO:0007669"/>
    <property type="project" value="UniProtKB-KW"/>
</dbReference>
<comment type="caution">
    <text evidence="9">The sequence shown here is derived from an EMBL/GenBank/DDBJ whole genome shotgun (WGS) entry which is preliminary data.</text>
</comment>
<dbReference type="GO" id="GO:0031683">
    <property type="term" value="F:G-protein beta/gamma-subunit complex binding"/>
    <property type="evidence" value="ECO:0007669"/>
    <property type="project" value="InterPro"/>
</dbReference>
<keyword evidence="6" id="KW-0807">Transducer</keyword>
<dbReference type="SMART" id="SM00275">
    <property type="entry name" value="G_alpha"/>
    <property type="match status" value="1"/>
</dbReference>
<dbReference type="PANTHER" id="PTHR36486">
    <property type="entry name" value="OS01G0977800 PROTEIN"/>
    <property type="match status" value="1"/>
</dbReference>
<dbReference type="GO" id="GO:0003924">
    <property type="term" value="F:GTPase activity"/>
    <property type="evidence" value="ECO:0007669"/>
    <property type="project" value="InterPro"/>
</dbReference>
<evidence type="ECO:0000256" key="5">
    <source>
        <dbReference type="ARBA" id="ARBA00023134"/>
    </source>
</evidence>
<reference evidence="9 10" key="1">
    <citation type="submission" date="2024-01" db="EMBL/GenBank/DDBJ databases">
        <title>A telomere-to-telomere, gap-free genome of sweet tea (Lithocarpus litseifolius).</title>
        <authorList>
            <person name="Zhou J."/>
        </authorList>
    </citation>
    <scope>NUCLEOTIDE SEQUENCE [LARGE SCALE GENOMIC DNA]</scope>
    <source>
        <strain evidence="9">Zhou-2022a</strain>
        <tissue evidence="9">Leaf</tissue>
    </source>
</reference>
<dbReference type="InterPro" id="IPR011011">
    <property type="entry name" value="Znf_FYVE_PHD"/>
</dbReference>
<evidence type="ECO:0000256" key="1">
    <source>
        <dbReference type="ARBA" id="ARBA00022723"/>
    </source>
</evidence>
<feature type="binding site" evidence="8">
    <location>
        <position position="488"/>
    </location>
    <ligand>
        <name>Mg(2+)</name>
        <dbReference type="ChEBI" id="CHEBI:18420"/>
    </ligand>
</feature>
<dbReference type="InterPro" id="IPR011025">
    <property type="entry name" value="GproteinA_insert"/>
</dbReference>
<evidence type="ECO:0000256" key="3">
    <source>
        <dbReference type="ARBA" id="ARBA00022771"/>
    </source>
</evidence>
<dbReference type="FunFam" id="1.10.400.10:FF:000013">
    <property type="entry name" value="Extra-large guanine nucleotide-binding protein 2"/>
    <property type="match status" value="1"/>
</dbReference>
<gene>
    <name evidence="9" type="ORF">SO802_028460</name>
</gene>
<dbReference type="GO" id="GO:0007186">
    <property type="term" value="P:G protein-coupled receptor signaling pathway"/>
    <property type="evidence" value="ECO:0007669"/>
    <property type="project" value="InterPro"/>
</dbReference>
<keyword evidence="5 7" id="KW-0342">GTP-binding</keyword>
<dbReference type="SUPFAM" id="SSF47895">
    <property type="entry name" value="Transducin (alpha subunit), insertion domain"/>
    <property type="match status" value="1"/>
</dbReference>
<dbReference type="SUPFAM" id="SSF57903">
    <property type="entry name" value="FYVE/PHD zinc finger"/>
    <property type="match status" value="1"/>
</dbReference>
<keyword evidence="8" id="KW-0460">Magnesium</keyword>
<dbReference type="Gene3D" id="3.40.50.300">
    <property type="entry name" value="P-loop containing nucleotide triphosphate hydrolases"/>
    <property type="match status" value="1"/>
</dbReference>
<dbReference type="InterPro" id="IPR053057">
    <property type="entry name" value="XLG_GTP-binding"/>
</dbReference>
<keyword evidence="1 8" id="KW-0479">Metal-binding</keyword>
<keyword evidence="10" id="KW-1185">Reference proteome</keyword>
<dbReference type="SUPFAM" id="SSF52540">
    <property type="entry name" value="P-loop containing nucleoside triphosphate hydrolases"/>
    <property type="match status" value="1"/>
</dbReference>